<protein>
    <submittedName>
        <fullName evidence="1">Uncharacterized protein</fullName>
    </submittedName>
</protein>
<dbReference type="EMBL" id="MU118025">
    <property type="protein sequence ID" value="KAF9647827.1"/>
    <property type="molecule type" value="Genomic_DNA"/>
</dbReference>
<evidence type="ECO:0000313" key="2">
    <source>
        <dbReference type="Proteomes" id="UP000886501"/>
    </source>
</evidence>
<accession>A0ACB6ZE43</accession>
<proteinExistence type="predicted"/>
<keyword evidence="2" id="KW-1185">Reference proteome</keyword>
<sequence>MPGPAVYVVVAVVSAVATGYVIKEFIYKPHIAPMIRGWIERQKAHRASQRRMYSPVPAASEHRSPHHSPTRNSPPIELETVVASEVNEWRTSANIRRRQTNNVLDDQIPTGVDYPLLSPSTPLARSPPHVLRPPLSEATPIHLSRPLSSPAALPIPNLASFATDVDYTASSVDVTPLAQTAVLQSNLTSPQLTATSPFSDVFELTQSRISELEIVHAGSGSDDEVFSVSSSMSSVTATDDEDDNDFLGSGESWHNIRNEANSF</sequence>
<name>A0ACB6ZE43_THEGA</name>
<evidence type="ECO:0000313" key="1">
    <source>
        <dbReference type="EMBL" id="KAF9647827.1"/>
    </source>
</evidence>
<dbReference type="Proteomes" id="UP000886501">
    <property type="component" value="Unassembled WGS sequence"/>
</dbReference>
<reference evidence="1" key="2">
    <citation type="journal article" date="2020" name="Nat. Commun.">
        <title>Large-scale genome sequencing of mycorrhizal fungi provides insights into the early evolution of symbiotic traits.</title>
        <authorList>
            <person name="Miyauchi S."/>
            <person name="Kiss E."/>
            <person name="Kuo A."/>
            <person name="Drula E."/>
            <person name="Kohler A."/>
            <person name="Sanchez-Garcia M."/>
            <person name="Morin E."/>
            <person name="Andreopoulos B."/>
            <person name="Barry K.W."/>
            <person name="Bonito G."/>
            <person name="Buee M."/>
            <person name="Carver A."/>
            <person name="Chen C."/>
            <person name="Cichocki N."/>
            <person name="Clum A."/>
            <person name="Culley D."/>
            <person name="Crous P.W."/>
            <person name="Fauchery L."/>
            <person name="Girlanda M."/>
            <person name="Hayes R.D."/>
            <person name="Keri Z."/>
            <person name="LaButti K."/>
            <person name="Lipzen A."/>
            <person name="Lombard V."/>
            <person name="Magnuson J."/>
            <person name="Maillard F."/>
            <person name="Murat C."/>
            <person name="Nolan M."/>
            <person name="Ohm R.A."/>
            <person name="Pangilinan J."/>
            <person name="Pereira M.F."/>
            <person name="Perotto S."/>
            <person name="Peter M."/>
            <person name="Pfister S."/>
            <person name="Riley R."/>
            <person name="Sitrit Y."/>
            <person name="Stielow J.B."/>
            <person name="Szollosi G."/>
            <person name="Zifcakova L."/>
            <person name="Stursova M."/>
            <person name="Spatafora J.W."/>
            <person name="Tedersoo L."/>
            <person name="Vaario L.M."/>
            <person name="Yamada A."/>
            <person name="Yan M."/>
            <person name="Wang P."/>
            <person name="Xu J."/>
            <person name="Bruns T."/>
            <person name="Baldrian P."/>
            <person name="Vilgalys R."/>
            <person name="Dunand C."/>
            <person name="Henrissat B."/>
            <person name="Grigoriev I.V."/>
            <person name="Hibbett D."/>
            <person name="Nagy L.G."/>
            <person name="Martin F.M."/>
        </authorList>
    </citation>
    <scope>NUCLEOTIDE SEQUENCE</scope>
    <source>
        <strain evidence="1">P2</strain>
    </source>
</reference>
<gene>
    <name evidence="1" type="ORF">BDM02DRAFT_3187653</name>
</gene>
<reference evidence="1" key="1">
    <citation type="submission" date="2019-10" db="EMBL/GenBank/DDBJ databases">
        <authorList>
            <consortium name="DOE Joint Genome Institute"/>
            <person name="Kuo A."/>
            <person name="Miyauchi S."/>
            <person name="Kiss E."/>
            <person name="Drula E."/>
            <person name="Kohler A."/>
            <person name="Sanchez-Garcia M."/>
            <person name="Andreopoulos B."/>
            <person name="Barry K.W."/>
            <person name="Bonito G."/>
            <person name="Buee M."/>
            <person name="Carver A."/>
            <person name="Chen C."/>
            <person name="Cichocki N."/>
            <person name="Clum A."/>
            <person name="Culley D."/>
            <person name="Crous P.W."/>
            <person name="Fauchery L."/>
            <person name="Girlanda M."/>
            <person name="Hayes R."/>
            <person name="Keri Z."/>
            <person name="Labutti K."/>
            <person name="Lipzen A."/>
            <person name="Lombard V."/>
            <person name="Magnuson J."/>
            <person name="Maillard F."/>
            <person name="Morin E."/>
            <person name="Murat C."/>
            <person name="Nolan M."/>
            <person name="Ohm R."/>
            <person name="Pangilinan J."/>
            <person name="Pereira M."/>
            <person name="Perotto S."/>
            <person name="Peter M."/>
            <person name="Riley R."/>
            <person name="Sitrit Y."/>
            <person name="Stielow B."/>
            <person name="Szollosi G."/>
            <person name="Zifcakova L."/>
            <person name="Stursova M."/>
            <person name="Spatafora J.W."/>
            <person name="Tedersoo L."/>
            <person name="Vaario L.-M."/>
            <person name="Yamada A."/>
            <person name="Yan M."/>
            <person name="Wang P."/>
            <person name="Xu J."/>
            <person name="Bruns T."/>
            <person name="Baldrian P."/>
            <person name="Vilgalys R."/>
            <person name="Henrissat B."/>
            <person name="Grigoriev I.V."/>
            <person name="Hibbett D."/>
            <person name="Nagy L.G."/>
            <person name="Martin F.M."/>
        </authorList>
    </citation>
    <scope>NUCLEOTIDE SEQUENCE</scope>
    <source>
        <strain evidence="1">P2</strain>
    </source>
</reference>
<comment type="caution">
    <text evidence="1">The sequence shown here is derived from an EMBL/GenBank/DDBJ whole genome shotgun (WGS) entry which is preliminary data.</text>
</comment>
<organism evidence="1 2">
    <name type="scientific">Thelephora ganbajun</name>
    <name type="common">Ganba fungus</name>
    <dbReference type="NCBI Taxonomy" id="370292"/>
    <lineage>
        <taxon>Eukaryota</taxon>
        <taxon>Fungi</taxon>
        <taxon>Dikarya</taxon>
        <taxon>Basidiomycota</taxon>
        <taxon>Agaricomycotina</taxon>
        <taxon>Agaricomycetes</taxon>
        <taxon>Thelephorales</taxon>
        <taxon>Thelephoraceae</taxon>
        <taxon>Thelephora</taxon>
    </lineage>
</organism>